<keyword evidence="1" id="KW-0732">Signal</keyword>
<protein>
    <recommendedName>
        <fullName evidence="4">Secreted protein</fullName>
    </recommendedName>
</protein>
<evidence type="ECO:0008006" key="4">
    <source>
        <dbReference type="Google" id="ProtNLM"/>
    </source>
</evidence>
<dbReference type="EMBL" id="ML993893">
    <property type="protein sequence ID" value="KAF2203814.1"/>
    <property type="molecule type" value="Genomic_DNA"/>
</dbReference>
<comment type="caution">
    <text evidence="2">The sequence shown here is derived from an EMBL/GenBank/DDBJ whole genome shotgun (WGS) entry which is preliminary data.</text>
</comment>
<feature type="chain" id="PRO_5040309038" description="Secreted protein" evidence="1">
    <location>
        <begin position="24"/>
        <end position="86"/>
    </location>
</feature>
<proteinExistence type="predicted"/>
<dbReference type="Proteomes" id="UP000799536">
    <property type="component" value="Unassembled WGS sequence"/>
</dbReference>
<reference evidence="2" key="1">
    <citation type="journal article" date="2020" name="Stud. Mycol.">
        <title>101 Dothideomycetes genomes: a test case for predicting lifestyles and emergence of pathogens.</title>
        <authorList>
            <person name="Haridas S."/>
            <person name="Albert R."/>
            <person name="Binder M."/>
            <person name="Bloem J."/>
            <person name="Labutti K."/>
            <person name="Salamov A."/>
            <person name="Andreopoulos B."/>
            <person name="Baker S."/>
            <person name="Barry K."/>
            <person name="Bills G."/>
            <person name="Bluhm B."/>
            <person name="Cannon C."/>
            <person name="Castanera R."/>
            <person name="Culley D."/>
            <person name="Daum C."/>
            <person name="Ezra D."/>
            <person name="Gonzalez J."/>
            <person name="Henrissat B."/>
            <person name="Kuo A."/>
            <person name="Liang C."/>
            <person name="Lipzen A."/>
            <person name="Lutzoni F."/>
            <person name="Magnuson J."/>
            <person name="Mondo S."/>
            <person name="Nolan M."/>
            <person name="Ohm R."/>
            <person name="Pangilinan J."/>
            <person name="Park H.-J."/>
            <person name="Ramirez L."/>
            <person name="Alfaro M."/>
            <person name="Sun H."/>
            <person name="Tritt A."/>
            <person name="Yoshinaga Y."/>
            <person name="Zwiers L.-H."/>
            <person name="Turgeon B."/>
            <person name="Goodwin S."/>
            <person name="Spatafora J."/>
            <person name="Crous P."/>
            <person name="Grigoriev I."/>
        </authorList>
    </citation>
    <scope>NUCLEOTIDE SEQUENCE</scope>
    <source>
        <strain evidence="2">ATCC 74209</strain>
    </source>
</reference>
<organism evidence="2 3">
    <name type="scientific">Delitschia confertaspora ATCC 74209</name>
    <dbReference type="NCBI Taxonomy" id="1513339"/>
    <lineage>
        <taxon>Eukaryota</taxon>
        <taxon>Fungi</taxon>
        <taxon>Dikarya</taxon>
        <taxon>Ascomycota</taxon>
        <taxon>Pezizomycotina</taxon>
        <taxon>Dothideomycetes</taxon>
        <taxon>Pleosporomycetidae</taxon>
        <taxon>Pleosporales</taxon>
        <taxon>Delitschiaceae</taxon>
        <taxon>Delitschia</taxon>
    </lineage>
</organism>
<dbReference type="AlphaFoldDB" id="A0A9P4MS74"/>
<keyword evidence="3" id="KW-1185">Reference proteome</keyword>
<gene>
    <name evidence="2" type="ORF">GQ43DRAFT_240012</name>
</gene>
<accession>A0A9P4MS74</accession>
<evidence type="ECO:0000313" key="3">
    <source>
        <dbReference type="Proteomes" id="UP000799536"/>
    </source>
</evidence>
<evidence type="ECO:0000313" key="2">
    <source>
        <dbReference type="EMBL" id="KAF2203814.1"/>
    </source>
</evidence>
<evidence type="ECO:0000256" key="1">
    <source>
        <dbReference type="SAM" id="SignalP"/>
    </source>
</evidence>
<sequence>MIAFHFKHNNILLLCLTSHVIMTHKAVHQWIGRQHRHWNFGSSKSLSSFSVVEYTAHFFMHLSATPLLTRVKKRDYDCYDIHPSFP</sequence>
<feature type="signal peptide" evidence="1">
    <location>
        <begin position="1"/>
        <end position="23"/>
    </location>
</feature>
<name>A0A9P4MS74_9PLEO</name>